<dbReference type="OrthoDB" id="2970773at2"/>
<evidence type="ECO:0000313" key="3">
    <source>
        <dbReference type="Proteomes" id="UP000184184"/>
    </source>
</evidence>
<dbReference type="EMBL" id="FRCZ01000003">
    <property type="protein sequence ID" value="SHN08565.1"/>
    <property type="molecule type" value="Genomic_DNA"/>
</dbReference>
<keyword evidence="1" id="KW-0472">Membrane</keyword>
<keyword evidence="3" id="KW-1185">Reference proteome</keyword>
<dbReference type="InterPro" id="IPR014717">
    <property type="entry name" value="Transl_elong_EF1B/ribsomal_bS6"/>
</dbReference>
<gene>
    <name evidence="2" type="ORF">SAMN05216179_1812</name>
</gene>
<dbReference type="Gene3D" id="3.30.70.60">
    <property type="match status" value="1"/>
</dbReference>
<dbReference type="AlphaFoldDB" id="A0A1M7NY38"/>
<evidence type="ECO:0008006" key="4">
    <source>
        <dbReference type="Google" id="ProtNLM"/>
    </source>
</evidence>
<sequence length="185" mass="21490">MQIKWSRTYILLLIMICVLLIGVFLYIKANWLDMKRESLQVTEHTLSEQQELIDFASNTDRSKQSWLSDSDNLRKKIPTAANVDQLVTLIKGIEKTSNITVKQMNRLSNQEVPEQDFYPADITLLEYQLDVEASSLHVFEQFVNNLSNSERVIELTHIYYTAEEEILTGSVIIRSFFNENILINN</sequence>
<name>A0A1M7NY38_9BACI</name>
<dbReference type="Proteomes" id="UP000184184">
    <property type="component" value="Unassembled WGS sequence"/>
</dbReference>
<keyword evidence="1" id="KW-0812">Transmembrane</keyword>
<reference evidence="2 3" key="1">
    <citation type="submission" date="2016-11" db="EMBL/GenBank/DDBJ databases">
        <authorList>
            <person name="Jaros S."/>
            <person name="Januszkiewicz K."/>
            <person name="Wedrychowicz H."/>
        </authorList>
    </citation>
    <scope>NUCLEOTIDE SEQUENCE [LARGE SCALE GENOMIC DNA]</scope>
    <source>
        <strain evidence="2 3">CGMCC 1.10681</strain>
    </source>
</reference>
<dbReference type="RefSeq" id="WP_073201528.1">
    <property type="nucleotide sequence ID" value="NZ_FRCZ01000003.1"/>
</dbReference>
<protein>
    <recommendedName>
        <fullName evidence="4">Tfp pilus assembly protein PilO</fullName>
    </recommendedName>
</protein>
<keyword evidence="1" id="KW-1133">Transmembrane helix</keyword>
<feature type="transmembrane region" description="Helical" evidence="1">
    <location>
        <begin position="6"/>
        <end position="27"/>
    </location>
</feature>
<evidence type="ECO:0000256" key="1">
    <source>
        <dbReference type="SAM" id="Phobius"/>
    </source>
</evidence>
<accession>A0A1M7NY38</accession>
<proteinExistence type="predicted"/>
<dbReference type="STRING" id="1027249.SAMN05216179_1812"/>
<evidence type="ECO:0000313" key="2">
    <source>
        <dbReference type="EMBL" id="SHN08565.1"/>
    </source>
</evidence>
<organism evidence="2 3">
    <name type="scientific">Gracilibacillus kekensis</name>
    <dbReference type="NCBI Taxonomy" id="1027249"/>
    <lineage>
        <taxon>Bacteria</taxon>
        <taxon>Bacillati</taxon>
        <taxon>Bacillota</taxon>
        <taxon>Bacilli</taxon>
        <taxon>Bacillales</taxon>
        <taxon>Bacillaceae</taxon>
        <taxon>Gracilibacillus</taxon>
    </lineage>
</organism>